<organism evidence="1 5">
    <name type="scientific">Iris pallida</name>
    <name type="common">Sweet iris</name>
    <dbReference type="NCBI Taxonomy" id="29817"/>
    <lineage>
        <taxon>Eukaryota</taxon>
        <taxon>Viridiplantae</taxon>
        <taxon>Streptophyta</taxon>
        <taxon>Embryophyta</taxon>
        <taxon>Tracheophyta</taxon>
        <taxon>Spermatophyta</taxon>
        <taxon>Magnoliopsida</taxon>
        <taxon>Liliopsida</taxon>
        <taxon>Asparagales</taxon>
        <taxon>Iridaceae</taxon>
        <taxon>Iridoideae</taxon>
        <taxon>Irideae</taxon>
        <taxon>Iris</taxon>
    </lineage>
</organism>
<proteinExistence type="predicted"/>
<dbReference type="Proteomes" id="UP001140949">
    <property type="component" value="Unassembled WGS sequence"/>
</dbReference>
<accession>A0AAX6DH09</accession>
<sequence length="88" mass="9748">MRSFCLSTTCQTTASIDHYGGHWDSPSSTLIYALRRGEVLEVKRLRVCKLIPDPLIHSIDVCLVYCHASFGKRRSIVDGNIVTGLVGL</sequence>
<reference evidence="1" key="2">
    <citation type="submission" date="2023-04" db="EMBL/GenBank/DDBJ databases">
        <authorList>
            <person name="Bruccoleri R.E."/>
            <person name="Oakeley E.J."/>
            <person name="Faust A.-M."/>
            <person name="Dessus-Babus S."/>
            <person name="Altorfer M."/>
            <person name="Burckhardt D."/>
            <person name="Oertli M."/>
            <person name="Naumann U."/>
            <person name="Petersen F."/>
            <person name="Wong J."/>
        </authorList>
    </citation>
    <scope>NUCLEOTIDE SEQUENCE</scope>
    <source>
        <strain evidence="1">GSM-AAB239-AS_SAM_17_03QT</strain>
        <tissue evidence="1">Leaf</tissue>
    </source>
</reference>
<dbReference type="EMBL" id="JANAVB010021268">
    <property type="protein sequence ID" value="KAJ6825996.1"/>
    <property type="molecule type" value="Genomic_DNA"/>
</dbReference>
<dbReference type="EMBL" id="JANAVB010011800">
    <property type="protein sequence ID" value="KAJ6836726.1"/>
    <property type="molecule type" value="Genomic_DNA"/>
</dbReference>
<evidence type="ECO:0000313" key="1">
    <source>
        <dbReference type="EMBL" id="KAJ6791063.1"/>
    </source>
</evidence>
<comment type="caution">
    <text evidence="1">The sequence shown here is derived from an EMBL/GenBank/DDBJ whole genome shotgun (WGS) entry which is preliminary data.</text>
</comment>
<name>A0AAX6DH09_IRIPA</name>
<evidence type="ECO:0000313" key="5">
    <source>
        <dbReference type="Proteomes" id="UP001140949"/>
    </source>
</evidence>
<evidence type="ECO:0000313" key="4">
    <source>
        <dbReference type="EMBL" id="KAJ6844914.1"/>
    </source>
</evidence>
<gene>
    <name evidence="1" type="ORF">M6B38_246375</name>
    <name evidence="4" type="ORF">M6B38_289460</name>
    <name evidence="3" type="ORF">M6B38_325095</name>
    <name evidence="2" type="ORF">M6B38_374535</name>
</gene>
<keyword evidence="5" id="KW-1185">Reference proteome</keyword>
<dbReference type="EMBL" id="JANAVB010006400">
    <property type="protein sequence ID" value="KAJ6844914.1"/>
    <property type="molecule type" value="Genomic_DNA"/>
</dbReference>
<reference evidence="1" key="1">
    <citation type="journal article" date="2023" name="GigaByte">
        <title>Genome assembly of the bearded iris, Iris pallida Lam.</title>
        <authorList>
            <person name="Bruccoleri R.E."/>
            <person name="Oakeley E.J."/>
            <person name="Faust A.M.E."/>
            <person name="Altorfer M."/>
            <person name="Dessus-Babus S."/>
            <person name="Burckhardt D."/>
            <person name="Oertli M."/>
            <person name="Naumann U."/>
            <person name="Petersen F."/>
            <person name="Wong J."/>
        </authorList>
    </citation>
    <scope>NUCLEOTIDE SEQUENCE</scope>
    <source>
        <strain evidence="1">GSM-AAB239-AS_SAM_17_03QT</strain>
    </source>
</reference>
<protein>
    <submittedName>
        <fullName evidence="1">Cleavage and polyadenylation specificity factor subunit 3-I</fullName>
    </submittedName>
</protein>
<evidence type="ECO:0000313" key="2">
    <source>
        <dbReference type="EMBL" id="KAJ6825996.1"/>
    </source>
</evidence>
<dbReference type="AlphaFoldDB" id="A0AAX6DH09"/>
<dbReference type="EMBL" id="JANAVB010044780">
    <property type="protein sequence ID" value="KAJ6791063.1"/>
    <property type="molecule type" value="Genomic_DNA"/>
</dbReference>
<evidence type="ECO:0000313" key="3">
    <source>
        <dbReference type="EMBL" id="KAJ6836726.1"/>
    </source>
</evidence>